<feature type="compositionally biased region" description="Low complexity" evidence="8">
    <location>
        <begin position="399"/>
        <end position="408"/>
    </location>
</feature>
<dbReference type="Pfam" id="PF12906">
    <property type="entry name" value="RINGv"/>
    <property type="match status" value="1"/>
</dbReference>
<evidence type="ECO:0000256" key="1">
    <source>
        <dbReference type="ARBA" id="ARBA00004141"/>
    </source>
</evidence>
<dbReference type="OrthoDB" id="5817083at2759"/>
<feature type="region of interest" description="Disordered" evidence="8">
    <location>
        <begin position="1"/>
        <end position="85"/>
    </location>
</feature>
<evidence type="ECO:0000256" key="2">
    <source>
        <dbReference type="ARBA" id="ARBA00022692"/>
    </source>
</evidence>
<organism evidence="10 11">
    <name type="scientific">Lophium mytilinum</name>
    <dbReference type="NCBI Taxonomy" id="390894"/>
    <lineage>
        <taxon>Eukaryota</taxon>
        <taxon>Fungi</taxon>
        <taxon>Dikarya</taxon>
        <taxon>Ascomycota</taxon>
        <taxon>Pezizomycotina</taxon>
        <taxon>Dothideomycetes</taxon>
        <taxon>Pleosporomycetidae</taxon>
        <taxon>Mytilinidiales</taxon>
        <taxon>Mytilinidiaceae</taxon>
        <taxon>Lophium</taxon>
    </lineage>
</organism>
<dbReference type="SUPFAM" id="SSF57850">
    <property type="entry name" value="RING/U-box"/>
    <property type="match status" value="1"/>
</dbReference>
<dbReference type="PROSITE" id="PS51292">
    <property type="entry name" value="ZF_RING_CH"/>
    <property type="match status" value="1"/>
</dbReference>
<evidence type="ECO:0000259" key="9">
    <source>
        <dbReference type="PROSITE" id="PS51292"/>
    </source>
</evidence>
<evidence type="ECO:0000256" key="7">
    <source>
        <dbReference type="ARBA" id="ARBA00023136"/>
    </source>
</evidence>
<keyword evidence="3" id="KW-0479">Metal-binding</keyword>
<dbReference type="GO" id="GO:0016020">
    <property type="term" value="C:membrane"/>
    <property type="evidence" value="ECO:0007669"/>
    <property type="project" value="UniProtKB-SubCell"/>
</dbReference>
<evidence type="ECO:0000256" key="4">
    <source>
        <dbReference type="ARBA" id="ARBA00022771"/>
    </source>
</evidence>
<accession>A0A6A6R7X5</accession>
<dbReference type="InterPro" id="IPR011016">
    <property type="entry name" value="Znf_RING-CH"/>
</dbReference>
<dbReference type="InterPro" id="IPR013083">
    <property type="entry name" value="Znf_RING/FYVE/PHD"/>
</dbReference>
<dbReference type="SMART" id="SM00744">
    <property type="entry name" value="RINGv"/>
    <property type="match status" value="1"/>
</dbReference>
<comment type="subcellular location">
    <subcellularLocation>
        <location evidence="1">Membrane</location>
        <topology evidence="1">Multi-pass membrane protein</topology>
    </subcellularLocation>
</comment>
<keyword evidence="6" id="KW-1133">Transmembrane helix</keyword>
<evidence type="ECO:0000313" key="10">
    <source>
        <dbReference type="EMBL" id="KAF2500482.1"/>
    </source>
</evidence>
<feature type="compositionally biased region" description="Polar residues" evidence="8">
    <location>
        <begin position="24"/>
        <end position="54"/>
    </location>
</feature>
<evidence type="ECO:0000256" key="3">
    <source>
        <dbReference type="ARBA" id="ARBA00022723"/>
    </source>
</evidence>
<evidence type="ECO:0000256" key="5">
    <source>
        <dbReference type="ARBA" id="ARBA00022833"/>
    </source>
</evidence>
<dbReference type="PANTHER" id="PTHR46283">
    <property type="entry name" value="E3 UBIQUITIN-PROTEIN LIGASE MARCH5"/>
    <property type="match status" value="1"/>
</dbReference>
<evidence type="ECO:0000256" key="6">
    <source>
        <dbReference type="ARBA" id="ARBA00022989"/>
    </source>
</evidence>
<dbReference type="AlphaFoldDB" id="A0A6A6R7X5"/>
<keyword evidence="11" id="KW-1185">Reference proteome</keyword>
<feature type="compositionally biased region" description="Pro residues" evidence="8">
    <location>
        <begin position="378"/>
        <end position="392"/>
    </location>
</feature>
<keyword evidence="7" id="KW-0472">Membrane</keyword>
<name>A0A6A6R7X5_9PEZI</name>
<keyword evidence="2" id="KW-0812">Transmembrane</keyword>
<proteinExistence type="predicted"/>
<dbReference type="EMBL" id="MU004183">
    <property type="protein sequence ID" value="KAF2500482.1"/>
    <property type="molecule type" value="Genomic_DNA"/>
</dbReference>
<keyword evidence="5" id="KW-0862">Zinc</keyword>
<protein>
    <recommendedName>
        <fullName evidence="9">RING-CH-type domain-containing protein</fullName>
    </recommendedName>
</protein>
<feature type="region of interest" description="Disordered" evidence="8">
    <location>
        <begin position="367"/>
        <end position="408"/>
    </location>
</feature>
<keyword evidence="4" id="KW-0863">Zinc-finger</keyword>
<sequence>MASLPPRPASQRRSSPRADEASSLADSHQQLPRTDSEAFSTTSEDSQTLLLNRRQSQREIGASELQQKPAPPVATSQPESDNEPRKCWICFNDETEDDAMSSEWRSPCPCVLVAHEKCLLAWINDVENEKRGSKILCPQCKTEIQIARPRSRIVDAYKAFEHMGHMMLVPSVVFILGSAGYQTARMYGVHAINEIFGVEDGFRILHTLYDIPDLHEESIPLRILNHLRDHWRLAVGLPVIPTVLIASRTSWADSILPVIPIIFFANTSSPIEGLNNGNWPPSAALTISLLPYIRGAYNAYFERVWAPHEQRWLKEISPHTGDTPPEPLDPDNADIGEVVVGEGWGDQGVVLDVDIDFDVFADWNAGGAADNNRADENPPVPIARGPAPPLNAPPQDGEAAPAPEIPAVPRRRLRRTGISPIAFADTVIGALLFPSIAARVGEVLRFALPHSWTTPNGNKAMGLLQTKWGRSIVGGCLFVGVKDAVLLYVRWRMAQNMRHRKVLDWTDDGKGKAAGGRTRGRATP</sequence>
<dbReference type="Gene3D" id="3.30.40.10">
    <property type="entry name" value="Zinc/RING finger domain, C3HC4 (zinc finger)"/>
    <property type="match status" value="1"/>
</dbReference>
<evidence type="ECO:0000256" key="8">
    <source>
        <dbReference type="SAM" id="MobiDB-lite"/>
    </source>
</evidence>
<dbReference type="GO" id="GO:0008270">
    <property type="term" value="F:zinc ion binding"/>
    <property type="evidence" value="ECO:0007669"/>
    <property type="project" value="UniProtKB-KW"/>
</dbReference>
<feature type="domain" description="RING-CH-type" evidence="9">
    <location>
        <begin position="79"/>
        <end position="147"/>
    </location>
</feature>
<reference evidence="10" key="1">
    <citation type="journal article" date="2020" name="Stud. Mycol.">
        <title>101 Dothideomycetes genomes: a test case for predicting lifestyles and emergence of pathogens.</title>
        <authorList>
            <person name="Haridas S."/>
            <person name="Albert R."/>
            <person name="Binder M."/>
            <person name="Bloem J."/>
            <person name="Labutti K."/>
            <person name="Salamov A."/>
            <person name="Andreopoulos B."/>
            <person name="Baker S."/>
            <person name="Barry K."/>
            <person name="Bills G."/>
            <person name="Bluhm B."/>
            <person name="Cannon C."/>
            <person name="Castanera R."/>
            <person name="Culley D."/>
            <person name="Daum C."/>
            <person name="Ezra D."/>
            <person name="Gonzalez J."/>
            <person name="Henrissat B."/>
            <person name="Kuo A."/>
            <person name="Liang C."/>
            <person name="Lipzen A."/>
            <person name="Lutzoni F."/>
            <person name="Magnuson J."/>
            <person name="Mondo S."/>
            <person name="Nolan M."/>
            <person name="Ohm R."/>
            <person name="Pangilinan J."/>
            <person name="Park H.-J."/>
            <person name="Ramirez L."/>
            <person name="Alfaro M."/>
            <person name="Sun H."/>
            <person name="Tritt A."/>
            <person name="Yoshinaga Y."/>
            <person name="Zwiers L.-H."/>
            <person name="Turgeon B."/>
            <person name="Goodwin S."/>
            <person name="Spatafora J."/>
            <person name="Crous P."/>
            <person name="Grigoriev I."/>
        </authorList>
    </citation>
    <scope>NUCLEOTIDE SEQUENCE</scope>
    <source>
        <strain evidence="10">CBS 269.34</strain>
    </source>
</reference>
<dbReference type="Proteomes" id="UP000799750">
    <property type="component" value="Unassembled WGS sequence"/>
</dbReference>
<evidence type="ECO:0000313" key="11">
    <source>
        <dbReference type="Proteomes" id="UP000799750"/>
    </source>
</evidence>
<gene>
    <name evidence="10" type="ORF">BU16DRAFT_523249</name>
</gene>